<keyword evidence="5" id="KW-1185">Reference proteome</keyword>
<dbReference type="GO" id="GO:0005886">
    <property type="term" value="C:plasma membrane"/>
    <property type="evidence" value="ECO:0007669"/>
    <property type="project" value="TreeGrafter"/>
</dbReference>
<dbReference type="Pfam" id="PF13855">
    <property type="entry name" value="LRR_8"/>
    <property type="match status" value="2"/>
</dbReference>
<name>A0A8S3SH93_MYTED</name>
<keyword evidence="1" id="KW-0433">Leucine-rich repeat</keyword>
<dbReference type="Proteomes" id="UP000683360">
    <property type="component" value="Unassembled WGS sequence"/>
</dbReference>
<proteinExistence type="predicted"/>
<dbReference type="InterPro" id="IPR032675">
    <property type="entry name" value="LRR_dom_sf"/>
</dbReference>
<dbReference type="InterPro" id="IPR001611">
    <property type="entry name" value="Leu-rich_rpt"/>
</dbReference>
<keyword evidence="3" id="KW-0732">Signal</keyword>
<sequence>MLLNYLCILSVFLHVLTVHSQCRQGCKCSSKVTICVFTQISGVPNNLPTAITALTISGSVSSPNSFGHLSPSAFSSSRMSHLIMRYCGIDAIDAGAFRTLPELKRLNLEFNKIQTLTQQSFQGLTKLTALDLTGNRKCDIKPNTFDGLSTLLELRLGEMDLKTLDLNLLQSLHSLATLDLHGNRLKTLDWAVLSSLTNLKHIDLSGNQLTTIPSNMSSLFTQIVTKKGSIHLGNNLGNVTGKSNG</sequence>
<feature type="chain" id="PRO_5035898045" evidence="3">
    <location>
        <begin position="21"/>
        <end position="245"/>
    </location>
</feature>
<dbReference type="PANTHER" id="PTHR24369:SF213">
    <property type="entry name" value="INSULIN LIKE GROWTH FACTOR BINDING PROTEIN ACID LABILE SUBUNIT"/>
    <property type="match status" value="1"/>
</dbReference>
<evidence type="ECO:0000313" key="4">
    <source>
        <dbReference type="EMBL" id="CAG2219340.1"/>
    </source>
</evidence>
<evidence type="ECO:0000256" key="3">
    <source>
        <dbReference type="SAM" id="SignalP"/>
    </source>
</evidence>
<dbReference type="SUPFAM" id="SSF52058">
    <property type="entry name" value="L domain-like"/>
    <property type="match status" value="1"/>
</dbReference>
<accession>A0A8S3SH93</accession>
<dbReference type="SMART" id="SM00369">
    <property type="entry name" value="LRR_TYP"/>
    <property type="match status" value="4"/>
</dbReference>
<gene>
    <name evidence="4" type="ORF">MEDL_32885</name>
</gene>
<evidence type="ECO:0000256" key="2">
    <source>
        <dbReference type="ARBA" id="ARBA00022737"/>
    </source>
</evidence>
<dbReference type="EMBL" id="CAJPWZ010001628">
    <property type="protein sequence ID" value="CAG2219340.1"/>
    <property type="molecule type" value="Genomic_DNA"/>
</dbReference>
<dbReference type="Gene3D" id="3.80.10.10">
    <property type="entry name" value="Ribonuclease Inhibitor"/>
    <property type="match status" value="2"/>
</dbReference>
<protein>
    <submittedName>
        <fullName evidence="4">Uncharacterized protein</fullName>
    </submittedName>
</protein>
<comment type="caution">
    <text evidence="4">The sequence shown here is derived from an EMBL/GenBank/DDBJ whole genome shotgun (WGS) entry which is preliminary data.</text>
</comment>
<evidence type="ECO:0000256" key="1">
    <source>
        <dbReference type="ARBA" id="ARBA00022614"/>
    </source>
</evidence>
<dbReference type="PROSITE" id="PS51450">
    <property type="entry name" value="LRR"/>
    <property type="match status" value="1"/>
</dbReference>
<dbReference type="OrthoDB" id="8948968at2759"/>
<dbReference type="InterPro" id="IPR003591">
    <property type="entry name" value="Leu-rich_rpt_typical-subtyp"/>
</dbReference>
<dbReference type="AlphaFoldDB" id="A0A8S3SH93"/>
<keyword evidence="2" id="KW-0677">Repeat</keyword>
<dbReference type="InterPro" id="IPR050541">
    <property type="entry name" value="LRR_TM_domain-containing"/>
</dbReference>
<evidence type="ECO:0000313" key="5">
    <source>
        <dbReference type="Proteomes" id="UP000683360"/>
    </source>
</evidence>
<organism evidence="4 5">
    <name type="scientific">Mytilus edulis</name>
    <name type="common">Blue mussel</name>
    <dbReference type="NCBI Taxonomy" id="6550"/>
    <lineage>
        <taxon>Eukaryota</taxon>
        <taxon>Metazoa</taxon>
        <taxon>Spiralia</taxon>
        <taxon>Lophotrochozoa</taxon>
        <taxon>Mollusca</taxon>
        <taxon>Bivalvia</taxon>
        <taxon>Autobranchia</taxon>
        <taxon>Pteriomorphia</taxon>
        <taxon>Mytilida</taxon>
        <taxon>Mytiloidea</taxon>
        <taxon>Mytilidae</taxon>
        <taxon>Mytilinae</taxon>
        <taxon>Mytilus</taxon>
    </lineage>
</organism>
<dbReference type="PRINTS" id="PR00019">
    <property type="entry name" value="LEURICHRPT"/>
</dbReference>
<dbReference type="PANTHER" id="PTHR24369">
    <property type="entry name" value="ANTIGEN BSP, PUTATIVE-RELATED"/>
    <property type="match status" value="1"/>
</dbReference>
<feature type="signal peptide" evidence="3">
    <location>
        <begin position="1"/>
        <end position="20"/>
    </location>
</feature>
<reference evidence="4" key="1">
    <citation type="submission" date="2021-03" db="EMBL/GenBank/DDBJ databases">
        <authorList>
            <person name="Bekaert M."/>
        </authorList>
    </citation>
    <scope>NUCLEOTIDE SEQUENCE</scope>
</reference>